<gene>
    <name evidence="11" type="ORF">AN481_01895</name>
</gene>
<feature type="transmembrane region" description="Helical" evidence="10">
    <location>
        <begin position="204"/>
        <end position="227"/>
    </location>
</feature>
<evidence type="ECO:0000256" key="4">
    <source>
        <dbReference type="ARBA" id="ARBA00020268"/>
    </source>
</evidence>
<dbReference type="InterPro" id="IPR050222">
    <property type="entry name" value="MATE_MdtK"/>
</dbReference>
<evidence type="ECO:0000313" key="11">
    <source>
        <dbReference type="EMBL" id="OBQ27215.1"/>
    </source>
</evidence>
<proteinExistence type="inferred from homology"/>
<evidence type="ECO:0000313" key="12">
    <source>
        <dbReference type="Proteomes" id="UP000092382"/>
    </source>
</evidence>
<dbReference type="NCBIfam" id="TIGR00797">
    <property type="entry name" value="matE"/>
    <property type="match status" value="1"/>
</dbReference>
<feature type="transmembrane region" description="Helical" evidence="10">
    <location>
        <begin position="134"/>
        <end position="157"/>
    </location>
</feature>
<comment type="similarity">
    <text evidence="3">Belongs to the multi antimicrobial extrusion (MATE) (TC 2.A.66.1) family.</text>
</comment>
<feature type="transmembrane region" description="Helical" evidence="10">
    <location>
        <begin position="413"/>
        <end position="432"/>
    </location>
</feature>
<evidence type="ECO:0000256" key="9">
    <source>
        <dbReference type="ARBA" id="ARBA00031636"/>
    </source>
</evidence>
<sequence>MNPTLTNKYDFIPRYFQLALANVLSNIMIPVANLVSVIFLGHLEEINNFTGVILAGNLLNFLYFVLLFLRMGTTGVTAQAVGRDDREEMLLIGLRNGLVALVLGIALILLQYPLGELGFTILNVPLEIKSSGLAYFNTQIWGSPAVLLNFVLIGWFLGREKNGLVVLLSVVGNGVKIGLDYLFIINLGWQSMGAGVSSAASQYILLLVGLIFFCREFQWLEVISVAFKIWDISAIKSNLTLNGNIFISNLVLLFISLTFSYQGVQMGMLVYAQNSLLWQIISFNTYFIEGIGFGTESLVGNFKGKGDSHQLAPLVSFSVLTALIVGIFFGGICILFPDSVFRLFTNHTEIISKINTFVPWLVLALVLSSIDFTLEGYFLGLAQGHTLRNVSLVALFIGFAPVNFAAVKFSSNHILWLSLSLFYAIRTMMFVVKLPSTFRNDLDNMSATLPALEANPLLTLAFGETREQIIVEKLGVGEDVENRRI</sequence>
<feature type="transmembrane region" description="Helical" evidence="10">
    <location>
        <begin position="357"/>
        <end position="378"/>
    </location>
</feature>
<keyword evidence="8 10" id="KW-0472">Membrane</keyword>
<comment type="subcellular location">
    <subcellularLocation>
        <location evidence="2">Membrane</location>
        <topology evidence="2">Multi-pass membrane protein</topology>
    </subcellularLocation>
</comment>
<comment type="caution">
    <text evidence="11">The sequence shown here is derived from an EMBL/GenBank/DDBJ whole genome shotgun (WGS) entry which is preliminary data.</text>
</comment>
<organism evidence="11 12">
    <name type="scientific">Aphanizomenon flos-aquae LD13</name>
    <dbReference type="NCBI Taxonomy" id="1710894"/>
    <lineage>
        <taxon>Bacteria</taxon>
        <taxon>Bacillati</taxon>
        <taxon>Cyanobacteriota</taxon>
        <taxon>Cyanophyceae</taxon>
        <taxon>Nostocales</taxon>
        <taxon>Aphanizomenonaceae</taxon>
        <taxon>Aphanizomenon</taxon>
    </lineage>
</organism>
<dbReference type="InterPro" id="IPR002528">
    <property type="entry name" value="MATE_fam"/>
</dbReference>
<keyword evidence="6 10" id="KW-0812">Transmembrane</keyword>
<dbReference type="NCBIfam" id="NF041358">
    <property type="entry name" value="GntT_guanitoxin"/>
    <property type="match status" value="1"/>
</dbReference>
<feature type="transmembrane region" description="Helical" evidence="10">
    <location>
        <begin position="164"/>
        <end position="184"/>
    </location>
</feature>
<evidence type="ECO:0000256" key="6">
    <source>
        <dbReference type="ARBA" id="ARBA00022692"/>
    </source>
</evidence>
<evidence type="ECO:0000256" key="2">
    <source>
        <dbReference type="ARBA" id="ARBA00004141"/>
    </source>
</evidence>
<feature type="transmembrane region" description="Helical" evidence="10">
    <location>
        <begin position="239"/>
        <end position="264"/>
    </location>
</feature>
<dbReference type="GO" id="GO:0042910">
    <property type="term" value="F:xenobiotic transmembrane transporter activity"/>
    <property type="evidence" value="ECO:0007669"/>
    <property type="project" value="InterPro"/>
</dbReference>
<keyword evidence="5" id="KW-0813">Transport</keyword>
<reference evidence="11 12" key="1">
    <citation type="submission" date="2015-09" db="EMBL/GenBank/DDBJ databases">
        <title>Whole genome shotgun sequence assembly of Aphanizomenon flos-aquae UKL13.</title>
        <authorList>
            <person name="Driscoll C."/>
        </authorList>
    </citation>
    <scope>NUCLEOTIDE SEQUENCE [LARGE SCALE GENOMIC DNA]</scope>
    <source>
        <strain evidence="11">MDT13</strain>
    </source>
</reference>
<feature type="transmembrane region" description="Helical" evidence="10">
    <location>
        <begin position="311"/>
        <end position="337"/>
    </location>
</feature>
<dbReference type="AlphaFoldDB" id="A0A1B7W1P6"/>
<dbReference type="GO" id="GO:0015297">
    <property type="term" value="F:antiporter activity"/>
    <property type="evidence" value="ECO:0007669"/>
    <property type="project" value="InterPro"/>
</dbReference>
<feature type="transmembrane region" description="Helical" evidence="10">
    <location>
        <begin position="390"/>
        <end position="407"/>
    </location>
</feature>
<dbReference type="PANTHER" id="PTHR43298">
    <property type="entry name" value="MULTIDRUG RESISTANCE PROTEIN NORM-RELATED"/>
    <property type="match status" value="1"/>
</dbReference>
<evidence type="ECO:0000256" key="1">
    <source>
        <dbReference type="ARBA" id="ARBA00003408"/>
    </source>
</evidence>
<dbReference type="GO" id="GO:0005886">
    <property type="term" value="C:plasma membrane"/>
    <property type="evidence" value="ECO:0007669"/>
    <property type="project" value="TreeGrafter"/>
</dbReference>
<dbReference type="PANTHER" id="PTHR43298:SF2">
    <property type="entry name" value="FMN_FAD EXPORTER YEEO-RELATED"/>
    <property type="match status" value="1"/>
</dbReference>
<dbReference type="Pfam" id="PF01554">
    <property type="entry name" value="MatE"/>
    <property type="match status" value="2"/>
</dbReference>
<name>A0A1B7W1P6_APHFL</name>
<evidence type="ECO:0000256" key="10">
    <source>
        <dbReference type="SAM" id="Phobius"/>
    </source>
</evidence>
<feature type="transmembrane region" description="Helical" evidence="10">
    <location>
        <begin position="20"/>
        <end position="43"/>
    </location>
</feature>
<evidence type="ECO:0000256" key="7">
    <source>
        <dbReference type="ARBA" id="ARBA00022989"/>
    </source>
</evidence>
<feature type="transmembrane region" description="Helical" evidence="10">
    <location>
        <begin position="49"/>
        <end position="69"/>
    </location>
</feature>
<evidence type="ECO:0000256" key="3">
    <source>
        <dbReference type="ARBA" id="ARBA00010199"/>
    </source>
</evidence>
<feature type="transmembrane region" description="Helical" evidence="10">
    <location>
        <begin position="90"/>
        <end position="114"/>
    </location>
</feature>
<keyword evidence="7 10" id="KW-1133">Transmembrane helix</keyword>
<dbReference type="Proteomes" id="UP000092382">
    <property type="component" value="Unassembled WGS sequence"/>
</dbReference>
<protein>
    <recommendedName>
        <fullName evidence="4">Probable multidrug resistance protein NorM</fullName>
    </recommendedName>
    <alternativeName>
        <fullName evidence="9">Multidrug-efflux transporter</fullName>
    </alternativeName>
</protein>
<dbReference type="CDD" id="cd13136">
    <property type="entry name" value="MATE_DinF_like"/>
    <property type="match status" value="1"/>
</dbReference>
<evidence type="ECO:0000256" key="5">
    <source>
        <dbReference type="ARBA" id="ARBA00022448"/>
    </source>
</evidence>
<dbReference type="STRING" id="1803587.GCA_001593825_01266"/>
<comment type="function">
    <text evidence="1">Multidrug efflux pump.</text>
</comment>
<dbReference type="PATRIC" id="fig|1710894.3.peg.4020"/>
<evidence type="ECO:0000256" key="8">
    <source>
        <dbReference type="ARBA" id="ARBA00023136"/>
    </source>
</evidence>
<dbReference type="InterPro" id="IPR044644">
    <property type="entry name" value="DinF-like"/>
</dbReference>
<accession>A0A1B7W1P6</accession>
<dbReference type="EMBL" id="LJOY01000003">
    <property type="protein sequence ID" value="OBQ27215.1"/>
    <property type="molecule type" value="Genomic_DNA"/>
</dbReference>